<gene>
    <name evidence="1" type="ORF">QFC19_001440</name>
</gene>
<evidence type="ECO:0000313" key="1">
    <source>
        <dbReference type="EMBL" id="KAJ9110611.1"/>
    </source>
</evidence>
<name>A0ACC2WHP8_9TREE</name>
<dbReference type="EMBL" id="JASBWR010000011">
    <property type="protein sequence ID" value="KAJ9110611.1"/>
    <property type="molecule type" value="Genomic_DNA"/>
</dbReference>
<protein>
    <submittedName>
        <fullName evidence="1">Uncharacterized protein</fullName>
    </submittedName>
</protein>
<comment type="caution">
    <text evidence="1">The sequence shown here is derived from an EMBL/GenBank/DDBJ whole genome shotgun (WGS) entry which is preliminary data.</text>
</comment>
<organism evidence="1 2">
    <name type="scientific">Naganishia cerealis</name>
    <dbReference type="NCBI Taxonomy" id="610337"/>
    <lineage>
        <taxon>Eukaryota</taxon>
        <taxon>Fungi</taxon>
        <taxon>Dikarya</taxon>
        <taxon>Basidiomycota</taxon>
        <taxon>Agaricomycotina</taxon>
        <taxon>Tremellomycetes</taxon>
        <taxon>Filobasidiales</taxon>
        <taxon>Filobasidiaceae</taxon>
        <taxon>Naganishia</taxon>
    </lineage>
</organism>
<evidence type="ECO:0000313" key="2">
    <source>
        <dbReference type="Proteomes" id="UP001241377"/>
    </source>
</evidence>
<keyword evidence="2" id="KW-1185">Reference proteome</keyword>
<sequence>MDTQTILPPSQLETERAKSKEMKRPSLEEWIMKPTTHPIMDSHGYVLHPGIQVLLCMVCKSGVTPDNVKSHCERNAGHEYVRKEDRDFIQQLAGDCRFGDREGRLPEVAVSGTLPPLEGFETFLAYQCPTCGKLYKELRSIQRHFSGKHRPELTPTFRQVPAQYLFKGKYGILFAVDPRNDSIPVDSLPAATARIAQNLQFEIAQKLHDEHSANWTDKDAWPYLRDVPWHEVLEANHENFTVSQLKSFITIPPIHTTEANGTLAKALALAVENVVFSLEKDVEKADYQAMQWLGSDSGRYVLL</sequence>
<proteinExistence type="predicted"/>
<accession>A0ACC2WHP8</accession>
<reference evidence="1" key="1">
    <citation type="submission" date="2023-04" db="EMBL/GenBank/DDBJ databases">
        <title>Draft Genome sequencing of Naganishia species isolated from polar environments using Oxford Nanopore Technology.</title>
        <authorList>
            <person name="Leo P."/>
            <person name="Venkateswaran K."/>
        </authorList>
    </citation>
    <scope>NUCLEOTIDE SEQUENCE</scope>
    <source>
        <strain evidence="1">MNA-CCFEE 5261</strain>
    </source>
</reference>
<dbReference type="Proteomes" id="UP001241377">
    <property type="component" value="Unassembled WGS sequence"/>
</dbReference>